<dbReference type="Proteomes" id="UP000541558">
    <property type="component" value="Unassembled WGS sequence"/>
</dbReference>
<proteinExistence type="predicted"/>
<gene>
    <name evidence="1" type="ORF">D9611_009185</name>
</gene>
<sequence>MEPLPGLKIARLEDYDSYSPSLKGFTPPPQTPDLANSSVADLLKDLAYLQPRGEIVACFVPEEPQDPGLVLDNQPIPSPLGAAEISLIQAKSIQGQDEGLGDTAIVETDKIAFSNPAWTSYVDAGITASLNPMTKRKDYKYVLVNMTLVAPGVQTLNLCAVSEDHFATVFVVFPSHRHSTFIEAKHGSLKIGKGRDGVARLVSPGEERPVYRPEHLTTPMFISLYTGIETVTLDTTSEIPICFLTYHIKHDTTYNTPIPTLNNVITGPREEITRAFAVWAYCLSNGITLSGNPDRYLFYHLDEEYSDDTRASFMMHKKDEAILGHFGPPAKHYGFDMFIAHVNILQACVWENVKERGKHDIEYPTRDWRMGENGPVETETSWVVAGMDGKPVSNATLVEYIDQHLKNGGWFLNDHLNLDDDSGRTLEVIERSEYTDRLRLTCSKRASFLVISPPRDGPSKAHN</sequence>
<dbReference type="OrthoDB" id="2874010at2759"/>
<dbReference type="EMBL" id="JAACJK010000006">
    <property type="protein sequence ID" value="KAF5339868.1"/>
    <property type="molecule type" value="Genomic_DNA"/>
</dbReference>
<comment type="caution">
    <text evidence="1">The sequence shown here is derived from an EMBL/GenBank/DDBJ whole genome shotgun (WGS) entry which is preliminary data.</text>
</comment>
<protein>
    <submittedName>
        <fullName evidence="1">Uncharacterized protein</fullName>
    </submittedName>
</protein>
<organism evidence="1 2">
    <name type="scientific">Ephemerocybe angulata</name>
    <dbReference type="NCBI Taxonomy" id="980116"/>
    <lineage>
        <taxon>Eukaryota</taxon>
        <taxon>Fungi</taxon>
        <taxon>Dikarya</taxon>
        <taxon>Basidiomycota</taxon>
        <taxon>Agaricomycotina</taxon>
        <taxon>Agaricomycetes</taxon>
        <taxon>Agaricomycetidae</taxon>
        <taxon>Agaricales</taxon>
        <taxon>Agaricineae</taxon>
        <taxon>Psathyrellaceae</taxon>
        <taxon>Ephemerocybe</taxon>
    </lineage>
</organism>
<reference evidence="1 2" key="1">
    <citation type="journal article" date="2020" name="ISME J.">
        <title>Uncovering the hidden diversity of litter-decomposition mechanisms in mushroom-forming fungi.</title>
        <authorList>
            <person name="Floudas D."/>
            <person name="Bentzer J."/>
            <person name="Ahren D."/>
            <person name="Johansson T."/>
            <person name="Persson P."/>
            <person name="Tunlid A."/>
        </authorList>
    </citation>
    <scope>NUCLEOTIDE SEQUENCE [LARGE SCALE GENOMIC DNA]</scope>
    <source>
        <strain evidence="1 2">CBS 175.51</strain>
    </source>
</reference>
<evidence type="ECO:0000313" key="1">
    <source>
        <dbReference type="EMBL" id="KAF5339868.1"/>
    </source>
</evidence>
<dbReference type="AlphaFoldDB" id="A0A8H5FKM9"/>
<evidence type="ECO:0000313" key="2">
    <source>
        <dbReference type="Proteomes" id="UP000541558"/>
    </source>
</evidence>
<name>A0A8H5FKM9_9AGAR</name>
<keyword evidence="2" id="KW-1185">Reference proteome</keyword>
<accession>A0A8H5FKM9</accession>